<evidence type="ECO:0000313" key="2">
    <source>
        <dbReference type="EMBL" id="RTE10844.1"/>
    </source>
</evidence>
<proteinExistence type="predicted"/>
<dbReference type="PANTHER" id="PTHR43649:SF12">
    <property type="entry name" value="DIACETYLCHITOBIOSE BINDING PROTEIN DASA"/>
    <property type="match status" value="1"/>
</dbReference>
<dbReference type="AlphaFoldDB" id="A0A3S0BY17"/>
<dbReference type="Gene3D" id="3.40.190.10">
    <property type="entry name" value="Periplasmic binding protein-like II"/>
    <property type="match status" value="1"/>
</dbReference>
<dbReference type="InterPro" id="IPR006059">
    <property type="entry name" value="SBP"/>
</dbReference>
<dbReference type="Pfam" id="PF01547">
    <property type="entry name" value="SBP_bac_1"/>
    <property type="match status" value="1"/>
</dbReference>
<reference evidence="2 3" key="1">
    <citation type="submission" date="2018-12" db="EMBL/GenBank/DDBJ databases">
        <title>Bacillus ochoae sp. nov., Paenibacillus whitsoniae sp. nov., Paenibacillus spiritus sp. nov. Isolated from the Mars Exploration Rover during spacecraft assembly.</title>
        <authorList>
            <person name="Seuylemezian A."/>
            <person name="Vaishampayan P."/>
        </authorList>
    </citation>
    <scope>NUCLEOTIDE SEQUENCE [LARGE SCALE GENOMIC DNA]</scope>
    <source>
        <strain evidence="2 3">MER 54</strain>
    </source>
</reference>
<organism evidence="2 3">
    <name type="scientific">Paenibacillus whitsoniae</name>
    <dbReference type="NCBI Taxonomy" id="2496558"/>
    <lineage>
        <taxon>Bacteria</taxon>
        <taxon>Bacillati</taxon>
        <taxon>Bacillota</taxon>
        <taxon>Bacilli</taxon>
        <taxon>Bacillales</taxon>
        <taxon>Paenibacillaceae</taxon>
        <taxon>Paenibacillus</taxon>
    </lineage>
</organism>
<gene>
    <name evidence="2" type="ORF">EJQ19_06170</name>
</gene>
<dbReference type="SUPFAM" id="SSF53850">
    <property type="entry name" value="Periplasmic binding protein-like II"/>
    <property type="match status" value="1"/>
</dbReference>
<keyword evidence="3" id="KW-1185">Reference proteome</keyword>
<dbReference type="EMBL" id="RXHU01000015">
    <property type="protein sequence ID" value="RTE10844.1"/>
    <property type="molecule type" value="Genomic_DNA"/>
</dbReference>
<dbReference type="Proteomes" id="UP000276128">
    <property type="component" value="Unassembled WGS sequence"/>
</dbReference>
<dbReference type="PANTHER" id="PTHR43649">
    <property type="entry name" value="ARABINOSE-BINDING PROTEIN-RELATED"/>
    <property type="match status" value="1"/>
</dbReference>
<feature type="compositionally biased region" description="Low complexity" evidence="1">
    <location>
        <begin position="58"/>
        <end position="72"/>
    </location>
</feature>
<evidence type="ECO:0000313" key="3">
    <source>
        <dbReference type="Proteomes" id="UP000276128"/>
    </source>
</evidence>
<comment type="caution">
    <text evidence="2">The sequence shown here is derived from an EMBL/GenBank/DDBJ whole genome shotgun (WGS) entry which is preliminary data.</text>
</comment>
<accession>A0A3S0BY17</accession>
<protein>
    <submittedName>
        <fullName evidence="2">Extracellular solute-binding protein</fullName>
    </submittedName>
</protein>
<feature type="region of interest" description="Disordered" evidence="1">
    <location>
        <begin position="52"/>
        <end position="72"/>
    </location>
</feature>
<evidence type="ECO:0000256" key="1">
    <source>
        <dbReference type="SAM" id="MobiDB-lite"/>
    </source>
</evidence>
<sequence>MNSLRRNDHFVMLMMFQTDEYKEERGFTCMKKSMYSVLSLTMAVSLMLSGCSKSDNQTSPSPTTANTASSAAPNKTVKLKIWGGIPEESGPKDVVTKWNSTHPDIQVEYTRYVNDDSGNTKLDTALISNSEAPDIFFSYGETNYNRRANAGVTFPLDDLISKYKLNVDEIIGKDNIVPFKGKTHYLPAMKLLSSVMINQTALEKAGEKIPAQGWTWDDYMALAEKLHTADQKGSFIQAPSDNMVRFAILENKPVDSYYAADGLSTFDSPAVKKGLEYQKALQDKGLSVKWPEIIANKLLPPNELLTGKAAMIFGGTHLLRNVKDTKSFPHDFKTIFAPVPQLEKGGKVNTAGFNDFMSINNTSTNKDEAFQFISWYITEGNLLMIPGGRLPSSKKIDVDKVAELMIGDAANLINVDSLKALIKGDYTFPVQTISTALPEMTKIINEETEKYVMGVQPLEKAIQNMKTRADQAIKAEKK</sequence>
<name>A0A3S0BY17_9BACL</name>
<dbReference type="OrthoDB" id="2643984at2"/>
<dbReference type="InterPro" id="IPR050490">
    <property type="entry name" value="Bact_solute-bd_prot1"/>
</dbReference>